<dbReference type="AlphaFoldDB" id="A0A1M5CQ54"/>
<feature type="domain" description="HTH tetR-type" evidence="3">
    <location>
        <begin position="11"/>
        <end position="71"/>
    </location>
</feature>
<dbReference type="Pfam" id="PF00440">
    <property type="entry name" value="TetR_N"/>
    <property type="match status" value="1"/>
</dbReference>
<dbReference type="OrthoDB" id="9780939at2"/>
<evidence type="ECO:0000256" key="2">
    <source>
        <dbReference type="PROSITE-ProRule" id="PRU00335"/>
    </source>
</evidence>
<dbReference type="STRING" id="1122155.SAMN02745158_04241"/>
<dbReference type="PANTHER" id="PTHR43479:SF11">
    <property type="entry name" value="ACREF_ENVCD OPERON REPRESSOR-RELATED"/>
    <property type="match status" value="1"/>
</dbReference>
<evidence type="ECO:0000256" key="1">
    <source>
        <dbReference type="ARBA" id="ARBA00023125"/>
    </source>
</evidence>
<accession>A0A1M5CQ54</accession>
<dbReference type="RefSeq" id="WP_072854757.1">
    <property type="nucleotide sequence ID" value="NZ_FQVI01000044.1"/>
</dbReference>
<proteinExistence type="predicted"/>
<dbReference type="Proteomes" id="UP000184245">
    <property type="component" value="Unassembled WGS sequence"/>
</dbReference>
<evidence type="ECO:0000313" key="5">
    <source>
        <dbReference type="Proteomes" id="UP000184245"/>
    </source>
</evidence>
<evidence type="ECO:0000313" key="4">
    <source>
        <dbReference type="EMBL" id="SHF56874.1"/>
    </source>
</evidence>
<dbReference type="PRINTS" id="PR00455">
    <property type="entry name" value="HTHTETR"/>
</dbReference>
<reference evidence="4 5" key="1">
    <citation type="submission" date="2016-11" db="EMBL/GenBank/DDBJ databases">
        <authorList>
            <person name="Jaros S."/>
            <person name="Januszkiewicz K."/>
            <person name="Wedrychowicz H."/>
        </authorList>
    </citation>
    <scope>NUCLEOTIDE SEQUENCE [LARGE SCALE GENOMIC DNA]</scope>
    <source>
        <strain evidence="4 5">DSM 17459</strain>
    </source>
</reference>
<dbReference type="InterPro" id="IPR001647">
    <property type="entry name" value="HTH_TetR"/>
</dbReference>
<gene>
    <name evidence="4" type="ORF">SAMN02745158_04241</name>
</gene>
<dbReference type="PANTHER" id="PTHR43479">
    <property type="entry name" value="ACREF/ENVCD OPERON REPRESSOR-RELATED"/>
    <property type="match status" value="1"/>
</dbReference>
<sequence>MDQERLRHLPEEKKVQIMNAAFEVFGNNEYKRASTDLIAARAGISKGLLFYYFKSKKELYLYLLSYAIEEFRPHILDEKFYAITDFFELLAYTTRKKAELLHKFPHIMEFSVRAFYSCKEDVSQEMNSIMNDQIERMFKEYFKNIDLSKFKEDADPNRILHMLIWMADGYMHQKLFACMGRDTTGVIEVEDLMEQFAQWSEMFKKIAYKEEYQGETDL</sequence>
<dbReference type="InterPro" id="IPR036271">
    <property type="entry name" value="Tet_transcr_reg_TetR-rel_C_sf"/>
</dbReference>
<dbReference type="Gene3D" id="1.10.10.60">
    <property type="entry name" value="Homeodomain-like"/>
    <property type="match status" value="1"/>
</dbReference>
<dbReference type="Gene3D" id="1.10.357.10">
    <property type="entry name" value="Tetracycline Repressor, domain 2"/>
    <property type="match status" value="1"/>
</dbReference>
<dbReference type="InterPro" id="IPR050624">
    <property type="entry name" value="HTH-type_Tx_Regulator"/>
</dbReference>
<dbReference type="PROSITE" id="PS50977">
    <property type="entry name" value="HTH_TETR_2"/>
    <property type="match status" value="1"/>
</dbReference>
<dbReference type="EMBL" id="FQVI01000044">
    <property type="protein sequence ID" value="SHF56874.1"/>
    <property type="molecule type" value="Genomic_DNA"/>
</dbReference>
<evidence type="ECO:0000259" key="3">
    <source>
        <dbReference type="PROSITE" id="PS50977"/>
    </source>
</evidence>
<dbReference type="GO" id="GO:0003677">
    <property type="term" value="F:DNA binding"/>
    <property type="evidence" value="ECO:0007669"/>
    <property type="project" value="UniProtKB-UniRule"/>
</dbReference>
<keyword evidence="1 2" id="KW-0238">DNA-binding</keyword>
<organism evidence="4 5">
    <name type="scientific">Lactonifactor longoviformis DSM 17459</name>
    <dbReference type="NCBI Taxonomy" id="1122155"/>
    <lineage>
        <taxon>Bacteria</taxon>
        <taxon>Bacillati</taxon>
        <taxon>Bacillota</taxon>
        <taxon>Clostridia</taxon>
        <taxon>Eubacteriales</taxon>
        <taxon>Clostridiaceae</taxon>
        <taxon>Lactonifactor</taxon>
    </lineage>
</organism>
<name>A0A1M5CQ54_9CLOT</name>
<protein>
    <submittedName>
        <fullName evidence="4">Transcriptional regulator, TetR family</fullName>
    </submittedName>
</protein>
<dbReference type="SUPFAM" id="SSF48498">
    <property type="entry name" value="Tetracyclin repressor-like, C-terminal domain"/>
    <property type="match status" value="1"/>
</dbReference>
<dbReference type="InterPro" id="IPR009057">
    <property type="entry name" value="Homeodomain-like_sf"/>
</dbReference>
<dbReference type="SUPFAM" id="SSF46689">
    <property type="entry name" value="Homeodomain-like"/>
    <property type="match status" value="1"/>
</dbReference>
<feature type="DNA-binding region" description="H-T-H motif" evidence="2">
    <location>
        <begin position="34"/>
        <end position="53"/>
    </location>
</feature>
<keyword evidence="5" id="KW-1185">Reference proteome</keyword>